<accession>A0A8D2QAK4</accession>
<reference evidence="2" key="1">
    <citation type="submission" date="2025-08" db="UniProtKB">
        <authorList>
            <consortium name="Ensembl"/>
        </authorList>
    </citation>
    <scope>IDENTIFICATION</scope>
</reference>
<dbReference type="Proteomes" id="UP000694413">
    <property type="component" value="Unassembled WGS sequence"/>
</dbReference>
<evidence type="ECO:0000256" key="1">
    <source>
        <dbReference type="SAM" id="MobiDB-lite"/>
    </source>
</evidence>
<feature type="compositionally biased region" description="Polar residues" evidence="1">
    <location>
        <begin position="94"/>
        <end position="103"/>
    </location>
</feature>
<evidence type="ECO:0000313" key="3">
    <source>
        <dbReference type="Proteomes" id="UP000694413"/>
    </source>
</evidence>
<reference evidence="2" key="2">
    <citation type="submission" date="2025-09" db="UniProtKB">
        <authorList>
            <consortium name="Ensembl"/>
        </authorList>
    </citation>
    <scope>IDENTIFICATION</scope>
</reference>
<dbReference type="AlphaFoldDB" id="A0A8D2QAK4"/>
<protein>
    <submittedName>
        <fullName evidence="2">Uncharacterized protein</fullName>
    </submittedName>
</protein>
<name>A0A8D2QAK4_ZONAL</name>
<proteinExistence type="predicted"/>
<sequence>MCLKQDLKKRMQRASPAPWEDVGGQSPGCHPDPEWSPGCHPDLGQSPGCHSDRGQSPGCHPGPGWSPGCHPDPGQSRGCHPDPEWSPGCHPGQDRSQAVTLIQNGHKDNLQQQLGLQVATKPPRKPLQEGVNN</sequence>
<evidence type="ECO:0000313" key="2">
    <source>
        <dbReference type="Ensembl" id="ENSZALP00000001782.1"/>
    </source>
</evidence>
<dbReference type="Ensembl" id="ENSZALT00000003308.1">
    <property type="protein sequence ID" value="ENSZALP00000001782.1"/>
    <property type="gene ID" value="ENSZALG00000002159.1"/>
</dbReference>
<keyword evidence="3" id="KW-1185">Reference proteome</keyword>
<feature type="region of interest" description="Disordered" evidence="1">
    <location>
        <begin position="1"/>
        <end position="133"/>
    </location>
</feature>
<organism evidence="2 3">
    <name type="scientific">Zonotrichia albicollis</name>
    <name type="common">White-throated sparrow</name>
    <name type="synonym">Fringilla albicollis</name>
    <dbReference type="NCBI Taxonomy" id="44394"/>
    <lineage>
        <taxon>Eukaryota</taxon>
        <taxon>Metazoa</taxon>
        <taxon>Chordata</taxon>
        <taxon>Craniata</taxon>
        <taxon>Vertebrata</taxon>
        <taxon>Euteleostomi</taxon>
        <taxon>Archelosauria</taxon>
        <taxon>Archosauria</taxon>
        <taxon>Dinosauria</taxon>
        <taxon>Saurischia</taxon>
        <taxon>Theropoda</taxon>
        <taxon>Coelurosauria</taxon>
        <taxon>Aves</taxon>
        <taxon>Neognathae</taxon>
        <taxon>Neoaves</taxon>
        <taxon>Telluraves</taxon>
        <taxon>Australaves</taxon>
        <taxon>Passeriformes</taxon>
        <taxon>Passerellidae</taxon>
        <taxon>Zonotrichia</taxon>
    </lineage>
</organism>